<feature type="region of interest" description="Disordered" evidence="2">
    <location>
        <begin position="410"/>
        <end position="448"/>
    </location>
</feature>
<accession>A0A5K0U791</accession>
<feature type="compositionally biased region" description="Polar residues" evidence="2">
    <location>
        <begin position="437"/>
        <end position="448"/>
    </location>
</feature>
<dbReference type="Proteomes" id="UP000594342">
    <property type="component" value="Unassembled WGS sequence"/>
</dbReference>
<sequence length="486" mass="56056">MPYVAFDKINDADSYEFDNFGFENTSFQDNCVKELCWVSDEVWSFINKIVNNFISTTGKTKPDTEQKNDDDKHEDYSTESIRVYFTIRMASCRIVNIADDSVRQYLANNTIDFLLMLCRGLTDEDLPFDIEGEKETIQATVDLVSKMMTDHKDEYKYMLKISTIGERLADYLRDLSERLPGGRMSMLGDFSTTWNILTVCETVDKFKTLLSRAHRYGIHTPATFVPSPSEIVEFENELKLMKEYLDNIVASANEGVSKKRCELEMKLEGLKAQLVVTDDEIAKIEAEKNVVREQIRNKREEQKRQLAELEKIEDPTERETKKLEIMNQIKKSEASNTLLPLAKKSAFVGLTSTITIKHDIRSVERELENLNDRYGFGSYEQRDTIKQNIECFFDAFNLKGLTEKSYLKRAESEDEENVEDDSEDDDEFDDVSDASEKTLSTKSISAQKKNLHQLRKRAWDLGSHIKNDQASNAEKEFKEVLDADLV</sequence>
<comment type="caution">
    <text evidence="3">The sequence shown here is derived from an EMBL/GenBank/DDBJ whole genome shotgun (WGS) entry which is preliminary data.</text>
</comment>
<evidence type="ECO:0000256" key="2">
    <source>
        <dbReference type="SAM" id="MobiDB-lite"/>
    </source>
</evidence>
<gene>
    <name evidence="3" type="ORF">YASMINEVIRUS_133</name>
</gene>
<keyword evidence="4" id="KW-1185">Reference proteome</keyword>
<keyword evidence="1" id="KW-0175">Coiled coil</keyword>
<feature type="compositionally biased region" description="Acidic residues" evidence="2">
    <location>
        <begin position="412"/>
        <end position="433"/>
    </location>
</feature>
<dbReference type="EMBL" id="UPSH01000001">
    <property type="protein sequence ID" value="VBB17670.1"/>
    <property type="molecule type" value="Genomic_DNA"/>
</dbReference>
<organism evidence="3 4">
    <name type="scientific">Yasminevirus sp. GU-2018</name>
    <dbReference type="NCBI Taxonomy" id="2420051"/>
    <lineage>
        <taxon>Viruses</taxon>
        <taxon>Varidnaviria</taxon>
        <taxon>Bamfordvirae</taxon>
        <taxon>Nucleocytoviricota</taxon>
        <taxon>Megaviricetes</taxon>
        <taxon>Imitervirales</taxon>
        <taxon>Mimiviridae</taxon>
        <taxon>Klosneuvirinae</taxon>
        <taxon>Yasminevirus</taxon>
        <taxon>Yasminevirus saudimassiliense</taxon>
    </lineage>
</organism>
<evidence type="ECO:0000313" key="3">
    <source>
        <dbReference type="EMBL" id="VBB17670.1"/>
    </source>
</evidence>
<proteinExistence type="predicted"/>
<evidence type="ECO:0000256" key="1">
    <source>
        <dbReference type="SAM" id="Coils"/>
    </source>
</evidence>
<feature type="coiled-coil region" evidence="1">
    <location>
        <begin position="267"/>
        <end position="312"/>
    </location>
</feature>
<name>A0A5K0U791_9VIRU</name>
<evidence type="ECO:0000313" key="4">
    <source>
        <dbReference type="Proteomes" id="UP000594342"/>
    </source>
</evidence>
<reference evidence="3 4" key="1">
    <citation type="submission" date="2018-10" db="EMBL/GenBank/DDBJ databases">
        <authorList>
            <consortium name="IHU Genomes"/>
        </authorList>
    </citation>
    <scope>NUCLEOTIDE SEQUENCE [LARGE SCALE GENOMIC DNA]</scope>
    <source>
        <strain evidence="3 4">A1</strain>
    </source>
</reference>
<protein>
    <submittedName>
        <fullName evidence="3">Uncharacterized protein</fullName>
    </submittedName>
</protein>